<dbReference type="AlphaFoldDB" id="A0A081DFZ2"/>
<feature type="signal peptide" evidence="1">
    <location>
        <begin position="1"/>
        <end position="17"/>
    </location>
</feature>
<accession>A0A081DFZ2</accession>
<evidence type="ECO:0000313" key="3">
    <source>
        <dbReference type="Proteomes" id="UP000028980"/>
    </source>
</evidence>
<dbReference type="Pfam" id="PF20113">
    <property type="entry name" value="DUF6503"/>
    <property type="match status" value="1"/>
</dbReference>
<evidence type="ECO:0008006" key="4">
    <source>
        <dbReference type="Google" id="ProtNLM"/>
    </source>
</evidence>
<dbReference type="EMBL" id="BBLG01000013">
    <property type="protein sequence ID" value="GAK77838.1"/>
    <property type="molecule type" value="Genomic_DNA"/>
</dbReference>
<name>A0A081DFZ2_NONUL</name>
<evidence type="ECO:0000313" key="2">
    <source>
        <dbReference type="EMBL" id="GAK77838.1"/>
    </source>
</evidence>
<proteinExistence type="predicted"/>
<organism evidence="2 3">
    <name type="scientific">Nonlabens ulvanivorans</name>
    <name type="common">Persicivirga ulvanivorans</name>
    <dbReference type="NCBI Taxonomy" id="906888"/>
    <lineage>
        <taxon>Bacteria</taxon>
        <taxon>Pseudomonadati</taxon>
        <taxon>Bacteroidota</taxon>
        <taxon>Flavobacteriia</taxon>
        <taxon>Flavobacteriales</taxon>
        <taxon>Flavobacteriaceae</taxon>
        <taxon>Nonlabens</taxon>
    </lineage>
</organism>
<dbReference type="InterPro" id="IPR045444">
    <property type="entry name" value="DUF6503"/>
</dbReference>
<gene>
    <name evidence="2" type="ORF">JCM19296_3447</name>
</gene>
<dbReference type="Proteomes" id="UP000028980">
    <property type="component" value="Unassembled WGS sequence"/>
</dbReference>
<protein>
    <recommendedName>
        <fullName evidence="4">Outer membrane lipoprotein-sorting protein</fullName>
    </recommendedName>
</protein>
<sequence>MRFFYLFLFLNAFILQAQELTGQQLLDKAIQHHDPDGNWRTFQDYFQVTMTTPGNPDRVSNIDINLPAERFALVVNRDSITTSYVVEKGDATVLKIDERKPMAQLETTVKDEERALFMQNYYTYLYGLPMKLEDPGTFITDQVERKSFKGKEYLVLEVMYDENVGNDVWYFYFDPTTYKMEIYQFFKRDQKGDIDRTSGEYIILTENYETSGINMPKVRKWYYNKDDKFLGGTDVITN</sequence>
<reference evidence="2 3" key="1">
    <citation type="journal article" date="2014" name="Genome Announc.">
        <title>Draft Genome Sequences of Marine Flavobacterium Nonlabens Strains NR17, NR24, NR27, NR32, NR33, and Ara13.</title>
        <authorList>
            <person name="Nakanishi M."/>
            <person name="Meirelles P."/>
            <person name="Suzuki R."/>
            <person name="Takatani N."/>
            <person name="Mino S."/>
            <person name="Suda W."/>
            <person name="Oshima K."/>
            <person name="Hattori M."/>
            <person name="Ohkuma M."/>
            <person name="Hosokawa M."/>
            <person name="Miyashita K."/>
            <person name="Thompson F.L."/>
            <person name="Niwa A."/>
            <person name="Sawabe T."/>
            <person name="Sawabe T."/>
        </authorList>
    </citation>
    <scope>NUCLEOTIDE SEQUENCE [LARGE SCALE GENOMIC DNA]</scope>
    <source>
        <strain evidence="3">JCM19296</strain>
    </source>
</reference>
<evidence type="ECO:0000256" key="1">
    <source>
        <dbReference type="SAM" id="SignalP"/>
    </source>
</evidence>
<comment type="caution">
    <text evidence="2">The sequence shown here is derived from an EMBL/GenBank/DDBJ whole genome shotgun (WGS) entry which is preliminary data.</text>
</comment>
<feature type="chain" id="PRO_5001756817" description="Outer membrane lipoprotein-sorting protein" evidence="1">
    <location>
        <begin position="18"/>
        <end position="238"/>
    </location>
</feature>
<keyword evidence="1" id="KW-0732">Signal</keyword>